<organism evidence="1 2">
    <name type="scientific">Mycoplasma miroungigenitalium</name>
    <dbReference type="NCBI Taxonomy" id="754515"/>
    <lineage>
        <taxon>Bacteria</taxon>
        <taxon>Bacillati</taxon>
        <taxon>Mycoplasmatota</taxon>
        <taxon>Mollicutes</taxon>
        <taxon>Mycoplasmataceae</taxon>
        <taxon>Mycoplasma</taxon>
    </lineage>
</organism>
<dbReference type="EMBL" id="CP053096">
    <property type="protein sequence ID" value="QJR43587.1"/>
    <property type="molecule type" value="Genomic_DNA"/>
</dbReference>
<proteinExistence type="predicted"/>
<dbReference type="Proteomes" id="UP000500686">
    <property type="component" value="Chromosome"/>
</dbReference>
<reference evidence="1 2" key="1">
    <citation type="submission" date="2020-05" db="EMBL/GenBank/DDBJ databases">
        <title>Novel Mycoplasma species detected in Mirounga angustirostris (northern elephant seal) from the USA.</title>
        <authorList>
            <person name="Volokhov D.V."/>
        </authorList>
    </citation>
    <scope>NUCLEOTIDE SEQUENCE [LARGE SCALE GENOMIC DNA]</scope>
    <source>
        <strain evidence="1 2">Mirounga ES2806-GEN</strain>
    </source>
</reference>
<protein>
    <submittedName>
        <fullName evidence="1">Uncharacterized protein</fullName>
    </submittedName>
</protein>
<sequence length="196" mass="23670">MKIERKNAIYQLITILNEEHIKWSLSPAAYQAYKQGTNTEDFFSICVYWNDFLELFSKKPESFKFTNYKSKNKSLLPYFEYEDIKISIHIIIGTSSEKIIKKIDKKTYQRLLYWGDNTKSLLLRLKARKSLWISQLDLVNIFYYDRPTEWLITSSNIYKFCLFNDLNWNEMSYILVLEEKMPYFAAFNEKQIMGFW</sequence>
<keyword evidence="2" id="KW-1185">Reference proteome</keyword>
<dbReference type="AlphaFoldDB" id="A0A6M4JBX5"/>
<dbReference type="KEGG" id="mmir:HLA87_02170"/>
<accession>A0A6M4JBX5</accession>
<dbReference type="RefSeq" id="WP_171111489.1">
    <property type="nucleotide sequence ID" value="NZ_CP053096.1"/>
</dbReference>
<gene>
    <name evidence="1" type="ORF">HLA87_02170</name>
</gene>
<name>A0A6M4JBX5_9MOLU</name>
<evidence type="ECO:0000313" key="2">
    <source>
        <dbReference type="Proteomes" id="UP000500686"/>
    </source>
</evidence>
<evidence type="ECO:0000313" key="1">
    <source>
        <dbReference type="EMBL" id="QJR43587.1"/>
    </source>
</evidence>